<accession>A0A6G0TYL7</accession>
<dbReference type="Proteomes" id="UP000475862">
    <property type="component" value="Unassembled WGS sequence"/>
</dbReference>
<sequence length="273" mass="31574">MLRKNDDQNVHKIIICMACSFNTGSIMRVNEKRSTCITKLIYIIKYNIAAIWPLLKINNSRFTNLKIHRSNIDQNRIQCIELAVAAYFLPNSCGYKQINILLILLKIRHNIMHSEQTFRVHKYVITITVEPQLSVFAINCALSSEIPYASKSYTHITVFKLHHSKTKKLTTTDFNFSSVSFVIFPSFAIVSNNDFSELLHKFFFKSSYFGWDYFIKESSYTTSDEHRGSKVVEWMHPNQNQIGQMLLFRVSKKICPSVIEMTLVGMYADTSPA</sequence>
<reference evidence="1 2" key="1">
    <citation type="submission" date="2019-08" db="EMBL/GenBank/DDBJ databases">
        <title>The genome of the soybean aphid Biotype 1, its phylome, world population structure and adaptation to the North American continent.</title>
        <authorList>
            <person name="Giordano R."/>
            <person name="Donthu R.K."/>
            <person name="Hernandez A.G."/>
            <person name="Wright C.L."/>
            <person name="Zimin A.V."/>
        </authorList>
    </citation>
    <scope>NUCLEOTIDE SEQUENCE [LARGE SCALE GENOMIC DNA]</scope>
    <source>
        <tissue evidence="1">Whole aphids</tissue>
    </source>
</reference>
<name>A0A6G0TYL7_APHGL</name>
<evidence type="ECO:0000313" key="2">
    <source>
        <dbReference type="Proteomes" id="UP000475862"/>
    </source>
</evidence>
<dbReference type="AlphaFoldDB" id="A0A6G0TYL7"/>
<protein>
    <submittedName>
        <fullName evidence="1">Uncharacterized protein</fullName>
    </submittedName>
</protein>
<keyword evidence="2" id="KW-1185">Reference proteome</keyword>
<proteinExistence type="predicted"/>
<comment type="caution">
    <text evidence="1">The sequence shown here is derived from an EMBL/GenBank/DDBJ whole genome shotgun (WGS) entry which is preliminary data.</text>
</comment>
<evidence type="ECO:0000313" key="1">
    <source>
        <dbReference type="EMBL" id="KAE9540039.1"/>
    </source>
</evidence>
<gene>
    <name evidence="1" type="ORF">AGLY_005291</name>
</gene>
<dbReference type="EMBL" id="VYZN01000014">
    <property type="protein sequence ID" value="KAE9540039.1"/>
    <property type="molecule type" value="Genomic_DNA"/>
</dbReference>
<organism evidence="1 2">
    <name type="scientific">Aphis glycines</name>
    <name type="common">Soybean aphid</name>
    <dbReference type="NCBI Taxonomy" id="307491"/>
    <lineage>
        <taxon>Eukaryota</taxon>
        <taxon>Metazoa</taxon>
        <taxon>Ecdysozoa</taxon>
        <taxon>Arthropoda</taxon>
        <taxon>Hexapoda</taxon>
        <taxon>Insecta</taxon>
        <taxon>Pterygota</taxon>
        <taxon>Neoptera</taxon>
        <taxon>Paraneoptera</taxon>
        <taxon>Hemiptera</taxon>
        <taxon>Sternorrhyncha</taxon>
        <taxon>Aphidomorpha</taxon>
        <taxon>Aphidoidea</taxon>
        <taxon>Aphididae</taxon>
        <taxon>Aphidini</taxon>
        <taxon>Aphis</taxon>
        <taxon>Aphis</taxon>
    </lineage>
</organism>